<dbReference type="GO" id="GO:0007179">
    <property type="term" value="P:transforming growth factor beta receptor signaling pathway"/>
    <property type="evidence" value="ECO:0007669"/>
    <property type="project" value="TreeGrafter"/>
</dbReference>
<dbReference type="GO" id="GO:0005737">
    <property type="term" value="C:cytoplasm"/>
    <property type="evidence" value="ECO:0007669"/>
    <property type="project" value="UniProtKB-SubCell"/>
</dbReference>
<comment type="similarity">
    <text evidence="1 9">Belongs to the dwarfin/SMAD family.</text>
</comment>
<dbReference type="GO" id="GO:0060395">
    <property type="term" value="P:SMAD protein signal transduction"/>
    <property type="evidence" value="ECO:0007669"/>
    <property type="project" value="TreeGrafter"/>
</dbReference>
<dbReference type="GO" id="GO:0000978">
    <property type="term" value="F:RNA polymerase II cis-regulatory region sequence-specific DNA binding"/>
    <property type="evidence" value="ECO:0007669"/>
    <property type="project" value="TreeGrafter"/>
</dbReference>
<keyword evidence="2 9" id="KW-0963">Cytoplasm</keyword>
<dbReference type="FunFam" id="2.60.200.10:FF:000001">
    <property type="entry name" value="Mothers against decapentaplegic homolog"/>
    <property type="match status" value="1"/>
</dbReference>
<dbReference type="GO" id="GO:0048922">
    <property type="term" value="P:posterior lateral line neuromast deposition"/>
    <property type="evidence" value="ECO:0007669"/>
    <property type="project" value="Ensembl"/>
</dbReference>
<dbReference type="Gene3D" id="2.60.200.10">
    <property type="match status" value="1"/>
</dbReference>
<dbReference type="PANTHER" id="PTHR13703">
    <property type="entry name" value="SMAD"/>
    <property type="match status" value="1"/>
</dbReference>
<reference evidence="13 14" key="1">
    <citation type="submission" date="2022-01" db="EMBL/GenBank/DDBJ databases">
        <title>A chromosome-scale genome assembly of the false clownfish, Amphiprion ocellaris.</title>
        <authorList>
            <person name="Ryu T."/>
        </authorList>
    </citation>
    <scope>NUCLEOTIDE SEQUENCE [LARGE SCALE GENOMIC DNA]</scope>
</reference>
<dbReference type="GO" id="GO:0036342">
    <property type="term" value="P:post-anal tail morphogenesis"/>
    <property type="evidence" value="ECO:0007669"/>
    <property type="project" value="Ensembl"/>
</dbReference>
<reference evidence="13" key="3">
    <citation type="submission" date="2025-09" db="UniProtKB">
        <authorList>
            <consortium name="Ensembl"/>
        </authorList>
    </citation>
    <scope>IDENTIFICATION</scope>
</reference>
<dbReference type="GO" id="GO:0030510">
    <property type="term" value="P:regulation of BMP signaling pathway"/>
    <property type="evidence" value="ECO:0007669"/>
    <property type="project" value="Ensembl"/>
</dbReference>
<feature type="compositionally biased region" description="Low complexity" evidence="10">
    <location>
        <begin position="188"/>
        <end position="208"/>
    </location>
</feature>
<dbReference type="InterPro" id="IPR017855">
    <property type="entry name" value="SMAD-like_dom_sf"/>
</dbReference>
<feature type="domain" description="MH2" evidence="12">
    <location>
        <begin position="247"/>
        <end position="441"/>
    </location>
</feature>
<evidence type="ECO:0000313" key="14">
    <source>
        <dbReference type="Proteomes" id="UP001501940"/>
    </source>
</evidence>
<dbReference type="Proteomes" id="UP001501940">
    <property type="component" value="Chromosome 13"/>
</dbReference>
<dbReference type="PANTHER" id="PTHR13703:SF36">
    <property type="entry name" value="MOTHERS AGAINST DECAPENTAPLEGIC HOMOLOG 5"/>
    <property type="match status" value="1"/>
</dbReference>
<evidence type="ECO:0000256" key="5">
    <source>
        <dbReference type="ARBA" id="ARBA00023015"/>
    </source>
</evidence>
<dbReference type="SMART" id="SM00524">
    <property type="entry name" value="DWB"/>
    <property type="match status" value="1"/>
</dbReference>
<dbReference type="InterPro" id="IPR036578">
    <property type="entry name" value="SMAD_MH1_sf"/>
</dbReference>
<keyword evidence="7 9" id="KW-0804">Transcription</keyword>
<evidence type="ECO:0000256" key="3">
    <source>
        <dbReference type="ARBA" id="ARBA00022723"/>
    </source>
</evidence>
<feature type="region of interest" description="Disordered" evidence="10">
    <location>
        <begin position="168"/>
        <end position="208"/>
    </location>
</feature>
<keyword evidence="14" id="KW-1185">Reference proteome</keyword>
<gene>
    <name evidence="13" type="primary">SMAD5</name>
</gene>
<evidence type="ECO:0000256" key="6">
    <source>
        <dbReference type="ARBA" id="ARBA00023125"/>
    </source>
</evidence>
<keyword evidence="5 9" id="KW-0805">Transcription regulation</keyword>
<keyword evidence="4" id="KW-0862">Zinc</keyword>
<feature type="domain" description="MH1" evidence="11">
    <location>
        <begin position="13"/>
        <end position="137"/>
    </location>
</feature>
<keyword evidence="3" id="KW-0479">Metal-binding</keyword>
<reference evidence="13" key="2">
    <citation type="submission" date="2025-08" db="UniProtKB">
        <authorList>
            <consortium name="Ensembl"/>
        </authorList>
    </citation>
    <scope>IDENTIFICATION</scope>
</reference>
<dbReference type="Gene3D" id="3.90.520.10">
    <property type="entry name" value="SMAD MH1 domain"/>
    <property type="match status" value="1"/>
</dbReference>
<dbReference type="Pfam" id="PF03165">
    <property type="entry name" value="MH1"/>
    <property type="match status" value="1"/>
</dbReference>
<organism evidence="13 14">
    <name type="scientific">Amphiprion ocellaris</name>
    <name type="common">Clown anemonefish</name>
    <dbReference type="NCBI Taxonomy" id="80972"/>
    <lineage>
        <taxon>Eukaryota</taxon>
        <taxon>Metazoa</taxon>
        <taxon>Chordata</taxon>
        <taxon>Craniata</taxon>
        <taxon>Vertebrata</taxon>
        <taxon>Euteleostomi</taxon>
        <taxon>Actinopterygii</taxon>
        <taxon>Neopterygii</taxon>
        <taxon>Teleostei</taxon>
        <taxon>Neoteleostei</taxon>
        <taxon>Acanthomorphata</taxon>
        <taxon>Ovalentaria</taxon>
        <taxon>Pomacentridae</taxon>
        <taxon>Amphiprion</taxon>
    </lineage>
</organism>
<dbReference type="GeneTree" id="ENSGT00940000155437"/>
<dbReference type="GO" id="GO:0071144">
    <property type="term" value="C:heteromeric SMAD protein complex"/>
    <property type="evidence" value="ECO:0007669"/>
    <property type="project" value="TreeGrafter"/>
</dbReference>
<dbReference type="GO" id="GO:0003146">
    <property type="term" value="P:heart jogging"/>
    <property type="evidence" value="ECO:0007669"/>
    <property type="project" value="Ensembl"/>
</dbReference>
<evidence type="ECO:0000256" key="4">
    <source>
        <dbReference type="ARBA" id="ARBA00022833"/>
    </source>
</evidence>
<dbReference type="GO" id="GO:0001945">
    <property type="term" value="P:lymph vessel development"/>
    <property type="evidence" value="ECO:0007669"/>
    <property type="project" value="Ensembl"/>
</dbReference>
<evidence type="ECO:0000256" key="10">
    <source>
        <dbReference type="SAM" id="MobiDB-lite"/>
    </source>
</evidence>
<evidence type="ECO:0000256" key="2">
    <source>
        <dbReference type="ARBA" id="ARBA00022490"/>
    </source>
</evidence>
<evidence type="ECO:0000256" key="7">
    <source>
        <dbReference type="ARBA" id="ARBA00023163"/>
    </source>
</evidence>
<evidence type="ECO:0000313" key="13">
    <source>
        <dbReference type="Ensembl" id="ENSAOCP00000012198.2"/>
    </source>
</evidence>
<dbReference type="GO" id="GO:0009880">
    <property type="term" value="P:embryonic pattern specification"/>
    <property type="evidence" value="ECO:0007669"/>
    <property type="project" value="Ensembl"/>
</dbReference>
<dbReference type="GO" id="GO:0070411">
    <property type="term" value="F:I-SMAD binding"/>
    <property type="evidence" value="ECO:0007669"/>
    <property type="project" value="TreeGrafter"/>
</dbReference>
<evidence type="ECO:0000256" key="8">
    <source>
        <dbReference type="ARBA" id="ARBA00023242"/>
    </source>
</evidence>
<dbReference type="GO" id="GO:0031099">
    <property type="term" value="P:regeneration"/>
    <property type="evidence" value="ECO:0007669"/>
    <property type="project" value="Ensembl"/>
</dbReference>
<dbReference type="GO" id="GO:0060030">
    <property type="term" value="P:dorsal convergence"/>
    <property type="evidence" value="ECO:0007669"/>
    <property type="project" value="Ensembl"/>
</dbReference>
<dbReference type="GO" id="GO:0043049">
    <property type="term" value="P:otic placode formation"/>
    <property type="evidence" value="ECO:0007669"/>
    <property type="project" value="Ensembl"/>
</dbReference>
<comment type="subcellular location">
    <subcellularLocation>
        <location evidence="9">Cytoplasm</location>
    </subcellularLocation>
    <subcellularLocation>
        <location evidence="9">Nucleus</location>
    </subcellularLocation>
</comment>
<dbReference type="GO" id="GO:0060037">
    <property type="term" value="P:pharyngeal system development"/>
    <property type="evidence" value="ECO:0007669"/>
    <property type="project" value="Ensembl"/>
</dbReference>
<dbReference type="GO" id="GO:0048264">
    <property type="term" value="P:determination of ventral identity"/>
    <property type="evidence" value="ECO:0007669"/>
    <property type="project" value="Ensembl"/>
</dbReference>
<protein>
    <recommendedName>
        <fullName evidence="9">Mothers against decapentaplegic homolog</fullName>
        <shortName evidence="9">MAD homolog</shortName>
        <shortName evidence="9">Mothers against DPP homolog</shortName>
    </recommendedName>
    <alternativeName>
        <fullName evidence="9">SMAD family member</fullName>
    </alternativeName>
</protein>
<evidence type="ECO:0000259" key="11">
    <source>
        <dbReference type="PROSITE" id="PS51075"/>
    </source>
</evidence>
<dbReference type="CDD" id="cd10490">
    <property type="entry name" value="MH1_SMAD_1_5_9"/>
    <property type="match status" value="1"/>
</dbReference>
<dbReference type="GO" id="GO:0030154">
    <property type="term" value="P:cell differentiation"/>
    <property type="evidence" value="ECO:0007669"/>
    <property type="project" value="TreeGrafter"/>
</dbReference>
<dbReference type="STRING" id="80972.ENSAOCP00000012222"/>
<dbReference type="InterPro" id="IPR008984">
    <property type="entry name" value="SMAD_FHA_dom_sf"/>
</dbReference>
<dbReference type="FunFam" id="3.90.520.10:FF:000001">
    <property type="entry name" value="Mothers against decapentaplegic homolog"/>
    <property type="match status" value="1"/>
</dbReference>
<evidence type="ECO:0000256" key="9">
    <source>
        <dbReference type="RuleBase" id="RU361195"/>
    </source>
</evidence>
<dbReference type="InterPro" id="IPR013790">
    <property type="entry name" value="Dwarfin"/>
</dbReference>
<dbReference type="SMART" id="SM00523">
    <property type="entry name" value="DWA"/>
    <property type="match status" value="1"/>
</dbReference>
<dbReference type="GO" id="GO:0060021">
    <property type="term" value="P:roof of mouth development"/>
    <property type="evidence" value="ECO:0007669"/>
    <property type="project" value="Ensembl"/>
</dbReference>
<dbReference type="InterPro" id="IPR001132">
    <property type="entry name" value="SMAD_dom_Dwarfin-type"/>
</dbReference>
<keyword evidence="6" id="KW-0238">DNA-binding</keyword>
<dbReference type="GO" id="GO:0030509">
    <property type="term" value="P:BMP signaling pathway"/>
    <property type="evidence" value="ECO:0007669"/>
    <property type="project" value="Ensembl"/>
</dbReference>
<dbReference type="PROSITE" id="PS51075">
    <property type="entry name" value="MH1"/>
    <property type="match status" value="1"/>
</dbReference>
<dbReference type="SUPFAM" id="SSF49879">
    <property type="entry name" value="SMAD/FHA domain"/>
    <property type="match status" value="1"/>
</dbReference>
<dbReference type="CDD" id="cd10497">
    <property type="entry name" value="MH2_SMAD_1_5_9"/>
    <property type="match status" value="1"/>
</dbReference>
<evidence type="ECO:0000259" key="12">
    <source>
        <dbReference type="PROSITE" id="PS51076"/>
    </source>
</evidence>
<accession>A0A3Q1BFB5</accession>
<dbReference type="GO" id="GO:0046872">
    <property type="term" value="F:metal ion binding"/>
    <property type="evidence" value="ECO:0007669"/>
    <property type="project" value="UniProtKB-KW"/>
</dbReference>
<keyword evidence="8 9" id="KW-0539">Nucleus</keyword>
<dbReference type="GO" id="GO:0001947">
    <property type="term" value="P:heart looping"/>
    <property type="evidence" value="ECO:0007669"/>
    <property type="project" value="Ensembl"/>
</dbReference>
<dbReference type="PROSITE" id="PS51076">
    <property type="entry name" value="MH2"/>
    <property type="match status" value="1"/>
</dbReference>
<dbReference type="InterPro" id="IPR003619">
    <property type="entry name" value="MAD_homology1_Dwarfin-type"/>
</dbReference>
<dbReference type="OMA" id="QPMDTGN"/>
<dbReference type="GO" id="GO:0048514">
    <property type="term" value="P:blood vessel morphogenesis"/>
    <property type="evidence" value="ECO:0007669"/>
    <property type="project" value="Ensembl"/>
</dbReference>
<dbReference type="GO" id="GO:0045893">
    <property type="term" value="P:positive regulation of DNA-templated transcription"/>
    <property type="evidence" value="ECO:0007669"/>
    <property type="project" value="Ensembl"/>
</dbReference>
<dbReference type="AlphaFoldDB" id="A0A3Q1BFB5"/>
<proteinExistence type="inferred from homology"/>
<sequence length="441" mass="49513">MTSMSSLFSFTSPAVKRLLGWKQGDEEEKWAEKAVDALVKKLKKKKGAMEDLEKALSCPGQPSKCVTIPRSLDGRLQVSHRKGLPHVIYCRVWRWPDLQSHHELKPLEVCEYPFGSKQKEVCINPYHYKRVESPVLPPVLVPRHSEFNPQHSLLVQFRNLTHNEPHMPLNATFPESFQQPHSGGGSSSTGASSGTYPNSPASSGPSSPFQLPGKIIQMHLTQGKIPSWEVLLSCNVQPVEYEEPSHWCSIVYYELNNRVGEAYHASSTSVLVDGFTDPSNNKNRFCLGLLSNVNRNSTIENTRRHIGKGVHLYYVGGEVYAECLSDTSIFVQSRNCNYHHGFHPTTVCKIPSGCSLKIFNNQEFAQLLAQSVNHGFEAVYELTKMCTIRMSFVKGWGAEYHRQDVTSTPCWIEVHLHGPLQWLDKVLTQMGSPLNPISSVS</sequence>
<name>A0A3Q1BFB5_AMPOC</name>
<dbReference type="Ensembl" id="ENSAOCT00000019854.2">
    <property type="protein sequence ID" value="ENSAOCP00000012198.2"/>
    <property type="gene ID" value="ENSAOCG00000016665.2"/>
</dbReference>
<dbReference type="SUPFAM" id="SSF56366">
    <property type="entry name" value="SMAD MH1 domain"/>
    <property type="match status" value="1"/>
</dbReference>
<dbReference type="OrthoDB" id="5794312at2759"/>
<evidence type="ECO:0000256" key="1">
    <source>
        <dbReference type="ARBA" id="ARBA00005545"/>
    </source>
</evidence>
<dbReference type="Pfam" id="PF03166">
    <property type="entry name" value="MH2"/>
    <property type="match status" value="1"/>
</dbReference>
<dbReference type="InterPro" id="IPR013019">
    <property type="entry name" value="MAD_homology_MH1"/>
</dbReference>
<dbReference type="GO" id="GO:0000981">
    <property type="term" value="F:DNA-binding transcription factor activity, RNA polymerase II-specific"/>
    <property type="evidence" value="ECO:0007669"/>
    <property type="project" value="TreeGrafter"/>
</dbReference>